<dbReference type="EMBL" id="OX459942">
    <property type="protein sequence ID" value="CAI9177022.1"/>
    <property type="molecule type" value="Genomic_DNA"/>
</dbReference>
<accession>A0ABN8ZSS5</accession>
<name>A0ABN8ZSS5_RANTA</name>
<protein>
    <submittedName>
        <fullName evidence="2">Uncharacterized protein</fullName>
    </submittedName>
</protein>
<proteinExistence type="predicted"/>
<evidence type="ECO:0000313" key="3">
    <source>
        <dbReference type="Proteomes" id="UP001176941"/>
    </source>
</evidence>
<feature type="compositionally biased region" description="Polar residues" evidence="1">
    <location>
        <begin position="78"/>
        <end position="95"/>
    </location>
</feature>
<evidence type="ECO:0000256" key="1">
    <source>
        <dbReference type="SAM" id="MobiDB-lite"/>
    </source>
</evidence>
<keyword evidence="3" id="KW-1185">Reference proteome</keyword>
<sequence>MQNYSNSTPSLPLQIFLGLSPRVLMKESLPALSALSALFCQVKIFCGRAIWTSIAKRKKGSLPLSYYLLEGAQSSAAQTSRCDSLPPSQLPTLTSGLAGGGENSLSPSPVPLDL</sequence>
<feature type="region of interest" description="Disordered" evidence="1">
    <location>
        <begin position="78"/>
        <end position="114"/>
    </location>
</feature>
<organism evidence="2 3">
    <name type="scientific">Rangifer tarandus platyrhynchus</name>
    <name type="common">Svalbard reindeer</name>
    <dbReference type="NCBI Taxonomy" id="3082113"/>
    <lineage>
        <taxon>Eukaryota</taxon>
        <taxon>Metazoa</taxon>
        <taxon>Chordata</taxon>
        <taxon>Craniata</taxon>
        <taxon>Vertebrata</taxon>
        <taxon>Euteleostomi</taxon>
        <taxon>Mammalia</taxon>
        <taxon>Eutheria</taxon>
        <taxon>Laurasiatheria</taxon>
        <taxon>Artiodactyla</taxon>
        <taxon>Ruminantia</taxon>
        <taxon>Pecora</taxon>
        <taxon>Cervidae</taxon>
        <taxon>Odocoileinae</taxon>
        <taxon>Rangifer</taxon>
    </lineage>
</organism>
<gene>
    <name evidence="2" type="ORF">MRATA1EN1_LOCUS25984</name>
</gene>
<dbReference type="Proteomes" id="UP001176941">
    <property type="component" value="Chromosome 6"/>
</dbReference>
<evidence type="ECO:0000313" key="2">
    <source>
        <dbReference type="EMBL" id="CAI9177022.1"/>
    </source>
</evidence>
<reference evidence="2" key="1">
    <citation type="submission" date="2023-04" db="EMBL/GenBank/DDBJ databases">
        <authorList>
            <consortium name="ELIXIR-Norway"/>
        </authorList>
    </citation>
    <scope>NUCLEOTIDE SEQUENCE [LARGE SCALE GENOMIC DNA]</scope>
</reference>